<protein>
    <recommendedName>
        <fullName evidence="4">Phage protein</fullName>
    </recommendedName>
</protein>
<sequence>MKASKQEQDNAMKNIKNKRNKGISIPIEKRWRKDEEIYEQLRNEHPKLFALRNNVAIKVSDEQIKAILKQ</sequence>
<dbReference type="EMBL" id="CP086654">
    <property type="protein sequence ID" value="UEX89236.1"/>
    <property type="molecule type" value="Genomic_DNA"/>
</dbReference>
<evidence type="ECO:0000313" key="3">
    <source>
        <dbReference type="Proteomes" id="UP001197626"/>
    </source>
</evidence>
<reference evidence="2 3" key="1">
    <citation type="journal article" date="2022" name="Pathogens">
        <title>Staphylococcus ratti sp. nov. Isolated from a Lab Rat.</title>
        <authorList>
            <person name="Kovarovic V."/>
            <person name="Sedlacek I."/>
            <person name="Petras P."/>
            <person name="Kralova S."/>
            <person name="Maslanova I."/>
            <person name="Svec P."/>
            <person name="Neumann-Schaal M."/>
            <person name="Botka T."/>
            <person name="Gelbicova T."/>
            <person name="Stankova E."/>
            <person name="Doskar J."/>
            <person name="Pantucek R."/>
        </authorList>
    </citation>
    <scope>NUCLEOTIDE SEQUENCE [LARGE SCALE GENOMIC DNA]</scope>
    <source>
        <strain evidence="2 3">CCM 9025</strain>
    </source>
</reference>
<evidence type="ECO:0000313" key="2">
    <source>
        <dbReference type="EMBL" id="UEX89236.1"/>
    </source>
</evidence>
<proteinExistence type="predicted"/>
<keyword evidence="3" id="KW-1185">Reference proteome</keyword>
<dbReference type="RefSeq" id="WP_229291741.1">
    <property type="nucleotide sequence ID" value="NZ_CP086654.1"/>
</dbReference>
<dbReference type="Proteomes" id="UP001197626">
    <property type="component" value="Chromosome"/>
</dbReference>
<gene>
    <name evidence="2" type="ORF">LN051_06525</name>
</gene>
<name>A0ABY3PAA1_9STAP</name>
<organism evidence="2 3">
    <name type="scientific">Staphylococcus ratti</name>
    <dbReference type="NCBI Taxonomy" id="2892440"/>
    <lineage>
        <taxon>Bacteria</taxon>
        <taxon>Bacillati</taxon>
        <taxon>Bacillota</taxon>
        <taxon>Bacilli</taxon>
        <taxon>Bacillales</taxon>
        <taxon>Staphylococcaceae</taxon>
        <taxon>Staphylococcus</taxon>
    </lineage>
</organism>
<evidence type="ECO:0000256" key="1">
    <source>
        <dbReference type="SAM" id="MobiDB-lite"/>
    </source>
</evidence>
<accession>A0ABY3PAA1</accession>
<feature type="region of interest" description="Disordered" evidence="1">
    <location>
        <begin position="1"/>
        <end position="21"/>
    </location>
</feature>
<evidence type="ECO:0008006" key="4">
    <source>
        <dbReference type="Google" id="ProtNLM"/>
    </source>
</evidence>
<feature type="compositionally biased region" description="Basic and acidic residues" evidence="1">
    <location>
        <begin position="1"/>
        <end position="10"/>
    </location>
</feature>